<feature type="domain" description="Replication-associated protein ORF2/G2P" evidence="1">
    <location>
        <begin position="32"/>
        <end position="180"/>
    </location>
</feature>
<gene>
    <name evidence="2" type="ORF">S03H2_41691</name>
</gene>
<reference evidence="2" key="1">
    <citation type="journal article" date="2014" name="Front. Microbiol.">
        <title>High frequency of phylogenetically diverse reductive dehalogenase-homologous genes in deep subseafloor sedimentary metagenomes.</title>
        <authorList>
            <person name="Kawai M."/>
            <person name="Futagami T."/>
            <person name="Toyoda A."/>
            <person name="Takaki Y."/>
            <person name="Nishi S."/>
            <person name="Hori S."/>
            <person name="Arai W."/>
            <person name="Tsubouchi T."/>
            <person name="Morono Y."/>
            <person name="Uchiyama I."/>
            <person name="Ito T."/>
            <person name="Fujiyama A."/>
            <person name="Inagaki F."/>
            <person name="Takami H."/>
        </authorList>
    </citation>
    <scope>NUCLEOTIDE SEQUENCE</scope>
    <source>
        <strain evidence="2">Expedition CK06-06</strain>
    </source>
</reference>
<comment type="caution">
    <text evidence="2">The sequence shown here is derived from an EMBL/GenBank/DDBJ whole genome shotgun (WGS) entry which is preliminary data.</text>
</comment>
<organism evidence="2">
    <name type="scientific">marine sediment metagenome</name>
    <dbReference type="NCBI Taxonomy" id="412755"/>
    <lineage>
        <taxon>unclassified sequences</taxon>
        <taxon>metagenomes</taxon>
        <taxon>ecological metagenomes</taxon>
    </lineage>
</organism>
<evidence type="ECO:0000313" key="2">
    <source>
        <dbReference type="EMBL" id="GAH71999.1"/>
    </source>
</evidence>
<accession>X1J0Z5</accession>
<dbReference type="Pfam" id="PF23343">
    <property type="entry name" value="REP_ORF2-G2P"/>
    <property type="match status" value="1"/>
</dbReference>
<dbReference type="EMBL" id="BARU01025912">
    <property type="protein sequence ID" value="GAH71999.1"/>
    <property type="molecule type" value="Genomic_DNA"/>
</dbReference>
<proteinExistence type="predicted"/>
<dbReference type="InterPro" id="IPR056906">
    <property type="entry name" value="ORF2/G2P_dom"/>
</dbReference>
<protein>
    <recommendedName>
        <fullName evidence="1">Replication-associated protein ORF2/G2P domain-containing protein</fullName>
    </recommendedName>
</protein>
<sequence length="271" mass="32195">ITRAIDYMTFLAKPKKLPNTKHGKNFTFKLNFITLTLASAQVHTDQEIKSELLHQFFIEMARRWKVPTYIWRAEKQKNGSIHFHIITGKFIHWNELRNVWNRIQQKLGYVTRYRENRLNWHREGFRYNPDAPSAWTRAKQLKAYKVGLRTDWDNPNSTDVHSIRHIGNIRAYFVKYMTKSQTESGLAGRLWGCSVNLSHLSGARTDIDTKLEQELEQIFNHKTCWTLQTQYYTVYCIDHNVVKALGCDKLLECFDEYIRQKFPEQHPPTLF</sequence>
<evidence type="ECO:0000259" key="1">
    <source>
        <dbReference type="Pfam" id="PF23343"/>
    </source>
</evidence>
<name>X1J0Z5_9ZZZZ</name>
<dbReference type="AlphaFoldDB" id="X1J0Z5"/>
<feature type="non-terminal residue" evidence="2">
    <location>
        <position position="1"/>
    </location>
</feature>